<feature type="region of interest" description="Disordered" evidence="1">
    <location>
        <begin position="1"/>
        <end position="23"/>
    </location>
</feature>
<accession>A0ABS2GMK9</accession>
<dbReference type="GO" id="GO:0016787">
    <property type="term" value="F:hydrolase activity"/>
    <property type="evidence" value="ECO:0007669"/>
    <property type="project" value="UniProtKB-KW"/>
</dbReference>
<evidence type="ECO:0000313" key="3">
    <source>
        <dbReference type="Proteomes" id="UP000724149"/>
    </source>
</evidence>
<evidence type="ECO:0000313" key="2">
    <source>
        <dbReference type="EMBL" id="MBM6923206.1"/>
    </source>
</evidence>
<name>A0ABS2GMK9_9FIRM</name>
<protein>
    <submittedName>
        <fullName evidence="2">Class B sortase</fullName>
        <ecNumber evidence="2">3.4.22.71</ecNumber>
    </submittedName>
</protein>
<dbReference type="EC" id="3.4.22.71" evidence="2"/>
<keyword evidence="3" id="KW-1185">Reference proteome</keyword>
<proteinExistence type="predicted"/>
<gene>
    <name evidence="2" type="primary">srtB</name>
    <name evidence="2" type="ORF">H9X81_05815</name>
</gene>
<comment type="caution">
    <text evidence="2">The sequence shown here is derived from an EMBL/GenBank/DDBJ whole genome shotgun (WGS) entry which is preliminary data.</text>
</comment>
<dbReference type="EMBL" id="JACSNR010000005">
    <property type="protein sequence ID" value="MBM6923206.1"/>
    <property type="molecule type" value="Genomic_DNA"/>
</dbReference>
<feature type="compositionally biased region" description="Low complexity" evidence="1">
    <location>
        <begin position="1"/>
        <end position="12"/>
    </location>
</feature>
<feature type="region of interest" description="Disordered" evidence="1">
    <location>
        <begin position="72"/>
        <end position="94"/>
    </location>
</feature>
<dbReference type="InterPro" id="IPR009835">
    <property type="entry name" value="SrtB"/>
</dbReference>
<dbReference type="CDD" id="cd05826">
    <property type="entry name" value="Sortase_B"/>
    <property type="match status" value="1"/>
</dbReference>
<keyword evidence="2" id="KW-0378">Hydrolase</keyword>
<dbReference type="InterPro" id="IPR023365">
    <property type="entry name" value="Sortase_dom-sf"/>
</dbReference>
<sequence>MNWNTENRNPVRPGRRRRERRGKQAQHWLRAGILAGILLSLLMFVVSGTALGLQWSRYRQSEQLYRNLRAESRDTASAGPGENSGGNRAFQKDFSSLQAGSPDTVAWITGEDTPIDYPVMHTDNNEYYLSHLYSGEENRYGTLFADCRNTGLFTDPNTVIYGHNMKNDAMFGSLMGYKEQAYYEEHPTMTLYTPDGDYTIELLSGTLENGDREFVRFRFESEEDFTGYIQSLQSRSTFSSHGTAVPGDRLVSLCTCTYEQNNARYLVVGRLLPVSESGAQDEKGTVRQQDSLQ</sequence>
<reference evidence="2 3" key="1">
    <citation type="journal article" date="2021" name="Sci. Rep.">
        <title>The distribution of antibiotic resistance genes in chicken gut microbiota commensals.</title>
        <authorList>
            <person name="Juricova H."/>
            <person name="Matiasovicova J."/>
            <person name="Kubasova T."/>
            <person name="Cejkova D."/>
            <person name="Rychlik I."/>
        </authorList>
    </citation>
    <scope>NUCLEOTIDE SEQUENCE [LARGE SCALE GENOMIC DNA]</scope>
    <source>
        <strain evidence="2 3">An564</strain>
    </source>
</reference>
<dbReference type="RefSeq" id="WP_204720498.1">
    <property type="nucleotide sequence ID" value="NZ_JACSNR010000005.1"/>
</dbReference>
<dbReference type="Gene3D" id="2.40.260.10">
    <property type="entry name" value="Sortase"/>
    <property type="match status" value="1"/>
</dbReference>
<feature type="compositionally biased region" description="Basic residues" evidence="1">
    <location>
        <begin position="13"/>
        <end position="23"/>
    </location>
</feature>
<dbReference type="Proteomes" id="UP000724149">
    <property type="component" value="Unassembled WGS sequence"/>
</dbReference>
<dbReference type="NCBIfam" id="TIGR03064">
    <property type="entry name" value="sortase_srtB"/>
    <property type="match status" value="1"/>
</dbReference>
<organism evidence="2 3">
    <name type="scientific">Hydrogenoanaerobacterium saccharovorans</name>
    <dbReference type="NCBI Taxonomy" id="474960"/>
    <lineage>
        <taxon>Bacteria</taxon>
        <taxon>Bacillati</taxon>
        <taxon>Bacillota</taxon>
        <taxon>Clostridia</taxon>
        <taxon>Eubacteriales</taxon>
        <taxon>Oscillospiraceae</taxon>
        <taxon>Hydrogenoanaerobacterium</taxon>
    </lineage>
</organism>
<dbReference type="SUPFAM" id="SSF63817">
    <property type="entry name" value="Sortase"/>
    <property type="match status" value="1"/>
</dbReference>
<evidence type="ECO:0000256" key="1">
    <source>
        <dbReference type="SAM" id="MobiDB-lite"/>
    </source>
</evidence>